<dbReference type="PANTHER" id="PTHR30332">
    <property type="entry name" value="PROBABLE GENERAL SECRETION PATHWAY PROTEIN D"/>
    <property type="match status" value="1"/>
</dbReference>
<name>A0A2T1D8J6_9CYAN</name>
<dbReference type="Pfam" id="PF03958">
    <property type="entry name" value="Secretin_N"/>
    <property type="match status" value="1"/>
</dbReference>
<comment type="caution">
    <text evidence="8">The sequence shown here is derived from an EMBL/GenBank/DDBJ whole genome shotgun (WGS) entry which is preliminary data.</text>
</comment>
<feature type="domain" description="Type II/III secretion system secretin-like" evidence="5">
    <location>
        <begin position="539"/>
        <end position="715"/>
    </location>
</feature>
<dbReference type="InterPro" id="IPR050810">
    <property type="entry name" value="Bact_Secretion_Sys_Channel"/>
</dbReference>
<keyword evidence="4" id="KW-0732">Signal</keyword>
<keyword evidence="9" id="KW-1185">Reference proteome</keyword>
<dbReference type="AlphaFoldDB" id="A0A2T1D8J6"/>
<evidence type="ECO:0000259" key="7">
    <source>
        <dbReference type="Pfam" id="PF11741"/>
    </source>
</evidence>
<proteinExistence type="inferred from homology"/>
<evidence type="ECO:0000256" key="1">
    <source>
        <dbReference type="RuleBase" id="RU004003"/>
    </source>
</evidence>
<dbReference type="OrthoDB" id="9779724at2"/>
<comment type="similarity">
    <text evidence="1">Belongs to the bacterial secretin family.</text>
</comment>
<dbReference type="EMBL" id="PVWG01000036">
    <property type="protein sequence ID" value="PSB16829.1"/>
    <property type="molecule type" value="Genomic_DNA"/>
</dbReference>
<dbReference type="GO" id="GO:0009306">
    <property type="term" value="P:protein secretion"/>
    <property type="evidence" value="ECO:0007669"/>
    <property type="project" value="InterPro"/>
</dbReference>
<feature type="compositionally biased region" description="Low complexity" evidence="3">
    <location>
        <begin position="377"/>
        <end position="391"/>
    </location>
</feature>
<evidence type="ECO:0000259" key="6">
    <source>
        <dbReference type="Pfam" id="PF03958"/>
    </source>
</evidence>
<dbReference type="Pfam" id="PF00263">
    <property type="entry name" value="Secretin"/>
    <property type="match status" value="1"/>
</dbReference>
<gene>
    <name evidence="8" type="ORF">C7B65_20405</name>
</gene>
<feature type="signal peptide" evidence="4">
    <location>
        <begin position="1"/>
        <end position="24"/>
    </location>
</feature>
<sequence>MKEFYGIGAATAAIVLAATQAASAAPTQVTNVRLNPSRSGVDVVLETQAGDRAPQVFNVNRGNTWTAYIFNTQLRGGQSFQQNNPAPGIASIAVTPVGGNGIQVTVVGQGNTAPTGQIASRNAKGVILSVSGAGGGGAPVAQAPASTPAAPSATPAPPLGVPIAPLVPNPTITTTPPTVPVAPVPPFLPRAVAPPVGDITVAPIDVSPSSIDLGSAERIPRLVLRDAPVREVLSLLARAAGLNLAFSESPGGQTGTAAGQATRSGGPTISLDIENESVQDVFNYVLRLACVPVATTGQGGGGQCGSLEATRSGRTIIVGTRLPNSARGALARSLRLNQISVSSAVNFLVGLGAESAVTRERQVRTVIAQSASQLEGAQQTTANQPATTETTTETRVEVQRAEFRDSTPFLRGMQVSGDERTNSITLIGTAKQIELATSQLIQLDSRRRMVAVNVKVIDVNLLALRRFGTTFSFGVGDSQILNQGGIAVLNFGRNTPGSSSATSDGTGSTIGTVVNIAGGASPVDFIRSFFAQLQASVVSGNAKILTDPTLVVQEGQTATVNLTQEVITNFVQNVTGGRNDVQTVTLTAEKRSAGLILPVKVDRIDDNGFISLSVAPSISQPESTQSINIAGINGSPGSSNIITLLSERKLESGQIRLRDGQTLVLSGIIQEQDRATVTKVPILGDIPILGALFRRTERNNQRREVIVLLTPQIIDDSDRSTYGYGYTPGPEVRQVLQQNPGSR</sequence>
<accession>A0A2T1D8J6</accession>
<dbReference type="GO" id="GO:0009279">
    <property type="term" value="C:cell outer membrane"/>
    <property type="evidence" value="ECO:0007669"/>
    <property type="project" value="UniProtKB-SubCell"/>
</dbReference>
<dbReference type="InterPro" id="IPR001775">
    <property type="entry name" value="GspD/PilQ"/>
</dbReference>
<evidence type="ECO:0000256" key="2">
    <source>
        <dbReference type="RuleBase" id="RU004004"/>
    </source>
</evidence>
<dbReference type="PANTHER" id="PTHR30332:SF17">
    <property type="entry name" value="TYPE IV PILIATION SYSTEM PROTEIN DR_0774-RELATED"/>
    <property type="match status" value="1"/>
</dbReference>
<keyword evidence="2" id="KW-0813">Transport</keyword>
<dbReference type="PRINTS" id="PR00811">
    <property type="entry name" value="BCTERIALGSPD"/>
</dbReference>
<protein>
    <submittedName>
        <fullName evidence="8">AMIN domain-containing protein</fullName>
    </submittedName>
</protein>
<evidence type="ECO:0000256" key="3">
    <source>
        <dbReference type="SAM" id="MobiDB-lite"/>
    </source>
</evidence>
<evidence type="ECO:0000259" key="5">
    <source>
        <dbReference type="Pfam" id="PF00263"/>
    </source>
</evidence>
<evidence type="ECO:0000313" key="9">
    <source>
        <dbReference type="Proteomes" id="UP000238634"/>
    </source>
</evidence>
<dbReference type="InterPro" id="IPR004846">
    <property type="entry name" value="T2SS/T3SS_dom"/>
</dbReference>
<reference evidence="8 9" key="2">
    <citation type="submission" date="2018-03" db="EMBL/GenBank/DDBJ databases">
        <title>The ancient ancestry and fast evolution of plastids.</title>
        <authorList>
            <person name="Moore K.R."/>
            <person name="Magnabosco C."/>
            <person name="Momper L."/>
            <person name="Gold D.A."/>
            <person name="Bosak T."/>
            <person name="Fournier G.P."/>
        </authorList>
    </citation>
    <scope>NUCLEOTIDE SEQUENCE [LARGE SCALE GENOMIC DNA]</scope>
    <source>
        <strain evidence="8 9">ULC007</strain>
    </source>
</reference>
<feature type="chain" id="PRO_5015622074" evidence="4">
    <location>
        <begin position="25"/>
        <end position="743"/>
    </location>
</feature>
<dbReference type="InterPro" id="IPR021731">
    <property type="entry name" value="AMIN_dom"/>
</dbReference>
<evidence type="ECO:0000313" key="8">
    <source>
        <dbReference type="EMBL" id="PSB16829.1"/>
    </source>
</evidence>
<feature type="domain" description="AMIN" evidence="7">
    <location>
        <begin position="31"/>
        <end position="114"/>
    </location>
</feature>
<dbReference type="STRING" id="1920490.GCA_001895925_02109"/>
<dbReference type="Proteomes" id="UP000238634">
    <property type="component" value="Unassembled WGS sequence"/>
</dbReference>
<dbReference type="InterPro" id="IPR005644">
    <property type="entry name" value="NolW-like"/>
</dbReference>
<dbReference type="GO" id="GO:0015627">
    <property type="term" value="C:type II protein secretion system complex"/>
    <property type="evidence" value="ECO:0007669"/>
    <property type="project" value="TreeGrafter"/>
</dbReference>
<feature type="region of interest" description="Disordered" evidence="3">
    <location>
        <begin position="719"/>
        <end position="743"/>
    </location>
</feature>
<dbReference type="RefSeq" id="WP_073074548.1">
    <property type="nucleotide sequence ID" value="NZ_MPPI01000039.1"/>
</dbReference>
<evidence type="ECO:0000256" key="4">
    <source>
        <dbReference type="SAM" id="SignalP"/>
    </source>
</evidence>
<reference evidence="8 9" key="1">
    <citation type="submission" date="2018-02" db="EMBL/GenBank/DDBJ databases">
        <authorList>
            <person name="Cohen D.B."/>
            <person name="Kent A.D."/>
        </authorList>
    </citation>
    <scope>NUCLEOTIDE SEQUENCE [LARGE SCALE GENOMIC DNA]</scope>
    <source>
        <strain evidence="8 9">ULC007</strain>
    </source>
</reference>
<organism evidence="8 9">
    <name type="scientific">Phormidesmis priestleyi ULC007</name>
    <dbReference type="NCBI Taxonomy" id="1920490"/>
    <lineage>
        <taxon>Bacteria</taxon>
        <taxon>Bacillati</taxon>
        <taxon>Cyanobacteriota</taxon>
        <taxon>Cyanophyceae</taxon>
        <taxon>Leptolyngbyales</taxon>
        <taxon>Leptolyngbyaceae</taxon>
        <taxon>Phormidesmis</taxon>
    </lineage>
</organism>
<comment type="subcellular location">
    <subcellularLocation>
        <location evidence="2">Cell outer membrane</location>
    </subcellularLocation>
</comment>
<feature type="region of interest" description="Disordered" evidence="3">
    <location>
        <begin position="374"/>
        <end position="394"/>
    </location>
</feature>
<feature type="domain" description="NolW-like" evidence="6">
    <location>
        <begin position="332"/>
        <end position="448"/>
    </location>
</feature>
<dbReference type="Pfam" id="PF11741">
    <property type="entry name" value="AMIN"/>
    <property type="match status" value="1"/>
</dbReference>